<evidence type="ECO:0000313" key="1">
    <source>
        <dbReference type="EMBL" id="TCO40950.1"/>
    </source>
</evidence>
<comment type="caution">
    <text evidence="1">The sequence shown here is derived from an EMBL/GenBank/DDBJ whole genome shotgun (WGS) entry which is preliminary data.</text>
</comment>
<proteinExistence type="predicted"/>
<sequence>MSVVDSVFVAAAESPGQVGEWLGEVAGAEVMTVEGEAVRMRARAASVDEWLGVVVQPNGYVEEAPEPEDVQALDPYAIEIQVRGGQTEDLLHTEARLIFDKLVAGRPDLPMLLVHNLSTLVAAHLPGVGTHTFDQPITPDAPDIDTWGPWVVG</sequence>
<accession>A0A4V2S2L6</accession>
<name>A0A4V2S2L6_9ACTN</name>
<reference evidence="1 2" key="1">
    <citation type="journal article" date="2015" name="Stand. Genomic Sci.">
        <title>Genomic Encyclopedia of Bacterial and Archaeal Type Strains, Phase III: the genomes of soil and plant-associated and newly described type strains.</title>
        <authorList>
            <person name="Whitman W.B."/>
            <person name="Woyke T."/>
            <person name="Klenk H.P."/>
            <person name="Zhou Y."/>
            <person name="Lilburn T.G."/>
            <person name="Beck B.J."/>
            <person name="De Vos P."/>
            <person name="Vandamme P."/>
            <person name="Eisen J.A."/>
            <person name="Garrity G."/>
            <person name="Hugenholtz P."/>
            <person name="Kyrpides N.C."/>
        </authorList>
    </citation>
    <scope>NUCLEOTIDE SEQUENCE [LARGE SCALE GENOMIC DNA]</scope>
    <source>
        <strain evidence="1 2">VKM Ac-2541</strain>
    </source>
</reference>
<dbReference type="RefSeq" id="WP_132156359.1">
    <property type="nucleotide sequence ID" value="NZ_SLWR01000016.1"/>
</dbReference>
<keyword evidence="2" id="KW-1185">Reference proteome</keyword>
<dbReference type="EMBL" id="SLWR01000016">
    <property type="protein sequence ID" value="TCO40950.1"/>
    <property type="molecule type" value="Genomic_DNA"/>
</dbReference>
<organism evidence="1 2">
    <name type="scientific">Kribbella antiqua</name>
    <dbReference type="NCBI Taxonomy" id="2512217"/>
    <lineage>
        <taxon>Bacteria</taxon>
        <taxon>Bacillati</taxon>
        <taxon>Actinomycetota</taxon>
        <taxon>Actinomycetes</taxon>
        <taxon>Propionibacteriales</taxon>
        <taxon>Kribbellaceae</taxon>
        <taxon>Kribbella</taxon>
    </lineage>
</organism>
<evidence type="ECO:0000313" key="2">
    <source>
        <dbReference type="Proteomes" id="UP000295573"/>
    </source>
</evidence>
<dbReference type="Proteomes" id="UP000295573">
    <property type="component" value="Unassembled WGS sequence"/>
</dbReference>
<gene>
    <name evidence="1" type="ORF">EV646_11641</name>
</gene>
<protein>
    <submittedName>
        <fullName evidence="1">Uncharacterized protein</fullName>
    </submittedName>
</protein>
<dbReference type="AlphaFoldDB" id="A0A4V2S2L6"/>
<dbReference type="OrthoDB" id="3825408at2"/>